<evidence type="ECO:0000256" key="9">
    <source>
        <dbReference type="SAM" id="Phobius"/>
    </source>
</evidence>
<dbReference type="PROSITE" id="PS50262">
    <property type="entry name" value="G_PROTEIN_RECEP_F1_2"/>
    <property type="match status" value="1"/>
</dbReference>
<comment type="caution">
    <text evidence="11">The sequence shown here is derived from an EMBL/GenBank/DDBJ whole genome shotgun (WGS) entry which is preliminary data.</text>
</comment>
<feature type="transmembrane region" description="Helical" evidence="9">
    <location>
        <begin position="211"/>
        <end position="233"/>
    </location>
</feature>
<gene>
    <name evidence="11" type="ORF">FWILDA_LOCUS11382</name>
</gene>
<accession>A0A9W4SX30</accession>
<evidence type="ECO:0000259" key="10">
    <source>
        <dbReference type="PROSITE" id="PS50262"/>
    </source>
</evidence>
<protein>
    <submittedName>
        <fullName evidence="11">6_t:CDS:1</fullName>
    </submittedName>
</protein>
<keyword evidence="7" id="KW-0675">Receptor</keyword>
<evidence type="ECO:0000313" key="12">
    <source>
        <dbReference type="Proteomes" id="UP001153678"/>
    </source>
</evidence>
<evidence type="ECO:0000256" key="8">
    <source>
        <dbReference type="ARBA" id="ARBA00023224"/>
    </source>
</evidence>
<keyword evidence="3 9" id="KW-0812">Transmembrane</keyword>
<dbReference type="PANTHER" id="PTHR24228">
    <property type="entry name" value="B2 BRADYKININ RECEPTOR/ANGIOTENSIN II RECEPTOR"/>
    <property type="match status" value="1"/>
</dbReference>
<feature type="transmembrane region" description="Helical" evidence="9">
    <location>
        <begin position="90"/>
        <end position="109"/>
    </location>
</feature>
<sequence>MKWRKSILSLSSRVPLYLSISEIFQYLVFMPNFFYSLIYHELIPETPCKIFAYFFFLQININMIFMAGIAIVTYLSIVKAQTYQFGTYDWKFITCILSTSLLLSTLSIPSLGPTKFWCLASSSTNYLSLISEMVIFGVTFIIICYCYYNTLSKIFNVDRENTASTGRINRRNKLERQATLKILIYISIFLKWLPLTFFSICIMTGSEEALWMHISALVAFHLGGLFSCILYLMNEGFPYSNRNSATYEMEEQDHDLQNHPNVIVPDSSS</sequence>
<keyword evidence="8" id="KW-0807">Transducer</keyword>
<evidence type="ECO:0000256" key="1">
    <source>
        <dbReference type="ARBA" id="ARBA00004651"/>
    </source>
</evidence>
<keyword evidence="4 9" id="KW-1133">Transmembrane helix</keyword>
<dbReference type="GO" id="GO:0005886">
    <property type="term" value="C:plasma membrane"/>
    <property type="evidence" value="ECO:0007669"/>
    <property type="project" value="UniProtKB-SubCell"/>
</dbReference>
<dbReference type="InterPro" id="IPR000276">
    <property type="entry name" value="GPCR_Rhodpsn"/>
</dbReference>
<comment type="subcellular location">
    <subcellularLocation>
        <location evidence="1">Cell membrane</location>
        <topology evidence="1">Multi-pass membrane protein</topology>
    </subcellularLocation>
</comment>
<evidence type="ECO:0000256" key="2">
    <source>
        <dbReference type="ARBA" id="ARBA00022475"/>
    </source>
</evidence>
<proteinExistence type="predicted"/>
<dbReference type="EMBL" id="CAMKVN010003204">
    <property type="protein sequence ID" value="CAI2184041.1"/>
    <property type="molecule type" value="Genomic_DNA"/>
</dbReference>
<feature type="transmembrane region" description="Helical" evidence="9">
    <location>
        <begin position="50"/>
        <end position="78"/>
    </location>
</feature>
<dbReference type="OrthoDB" id="2384195at2759"/>
<evidence type="ECO:0000256" key="3">
    <source>
        <dbReference type="ARBA" id="ARBA00022692"/>
    </source>
</evidence>
<evidence type="ECO:0000256" key="5">
    <source>
        <dbReference type="ARBA" id="ARBA00023040"/>
    </source>
</evidence>
<dbReference type="GO" id="GO:0004930">
    <property type="term" value="F:G protein-coupled receptor activity"/>
    <property type="evidence" value="ECO:0007669"/>
    <property type="project" value="UniProtKB-KW"/>
</dbReference>
<keyword evidence="2" id="KW-1003">Cell membrane</keyword>
<evidence type="ECO:0000313" key="11">
    <source>
        <dbReference type="EMBL" id="CAI2184041.1"/>
    </source>
</evidence>
<evidence type="ECO:0000256" key="7">
    <source>
        <dbReference type="ARBA" id="ARBA00023170"/>
    </source>
</evidence>
<dbReference type="AlphaFoldDB" id="A0A9W4SX30"/>
<keyword evidence="5" id="KW-0297">G-protein coupled receptor</keyword>
<reference evidence="11" key="1">
    <citation type="submission" date="2022-08" db="EMBL/GenBank/DDBJ databases">
        <authorList>
            <person name="Kallberg Y."/>
            <person name="Tangrot J."/>
            <person name="Rosling A."/>
        </authorList>
    </citation>
    <scope>NUCLEOTIDE SEQUENCE</scope>
    <source>
        <strain evidence="11">Wild A</strain>
    </source>
</reference>
<feature type="transmembrane region" description="Helical" evidence="9">
    <location>
        <begin position="129"/>
        <end position="148"/>
    </location>
</feature>
<organism evidence="11 12">
    <name type="scientific">Funneliformis geosporum</name>
    <dbReference type="NCBI Taxonomy" id="1117311"/>
    <lineage>
        <taxon>Eukaryota</taxon>
        <taxon>Fungi</taxon>
        <taxon>Fungi incertae sedis</taxon>
        <taxon>Mucoromycota</taxon>
        <taxon>Glomeromycotina</taxon>
        <taxon>Glomeromycetes</taxon>
        <taxon>Glomerales</taxon>
        <taxon>Glomeraceae</taxon>
        <taxon>Funneliformis</taxon>
    </lineage>
</organism>
<feature type="transmembrane region" description="Helical" evidence="9">
    <location>
        <begin position="182"/>
        <end position="205"/>
    </location>
</feature>
<keyword evidence="6 9" id="KW-0472">Membrane</keyword>
<evidence type="ECO:0000256" key="4">
    <source>
        <dbReference type="ARBA" id="ARBA00022989"/>
    </source>
</evidence>
<dbReference type="PANTHER" id="PTHR24228:SF74">
    <property type="entry name" value="G-PROTEIN COUPLED RECEPTORS FAMILY 1 PROFILE DOMAIN-CONTAINING PROTEIN"/>
    <property type="match status" value="1"/>
</dbReference>
<keyword evidence="12" id="KW-1185">Reference proteome</keyword>
<dbReference type="InterPro" id="IPR017452">
    <property type="entry name" value="GPCR_Rhodpsn_7TM"/>
</dbReference>
<dbReference type="CDD" id="cd00637">
    <property type="entry name" value="7tm_classA_rhodopsin-like"/>
    <property type="match status" value="1"/>
</dbReference>
<feature type="transmembrane region" description="Helical" evidence="9">
    <location>
        <begin position="16"/>
        <end position="38"/>
    </location>
</feature>
<dbReference type="Pfam" id="PF00001">
    <property type="entry name" value="7tm_1"/>
    <property type="match status" value="1"/>
</dbReference>
<dbReference type="Proteomes" id="UP001153678">
    <property type="component" value="Unassembled WGS sequence"/>
</dbReference>
<name>A0A9W4SX30_9GLOM</name>
<feature type="domain" description="G-protein coupled receptors family 1 profile" evidence="10">
    <location>
        <begin position="1"/>
        <end position="231"/>
    </location>
</feature>
<dbReference type="Gene3D" id="1.20.1070.10">
    <property type="entry name" value="Rhodopsin 7-helix transmembrane proteins"/>
    <property type="match status" value="1"/>
</dbReference>
<dbReference type="SUPFAM" id="SSF81321">
    <property type="entry name" value="Family A G protein-coupled receptor-like"/>
    <property type="match status" value="1"/>
</dbReference>
<evidence type="ECO:0000256" key="6">
    <source>
        <dbReference type="ARBA" id="ARBA00023136"/>
    </source>
</evidence>